<comment type="caution">
    <text evidence="4">The sequence shown here is derived from an EMBL/GenBank/DDBJ whole genome shotgun (WGS) entry which is preliminary data.</text>
</comment>
<evidence type="ECO:0000313" key="4">
    <source>
        <dbReference type="EMBL" id="PXX53020.1"/>
    </source>
</evidence>
<evidence type="ECO:0000313" key="5">
    <source>
        <dbReference type="Proteomes" id="UP000248057"/>
    </source>
</evidence>
<dbReference type="InterPro" id="IPR001647">
    <property type="entry name" value="HTH_TetR"/>
</dbReference>
<name>A0A2V3Y4E4_9FIRM</name>
<dbReference type="RefSeq" id="WP_110323280.1">
    <property type="nucleotide sequence ID" value="NZ_QJKD01000006.1"/>
</dbReference>
<proteinExistence type="predicted"/>
<dbReference type="PRINTS" id="PR00455">
    <property type="entry name" value="HTHTETR"/>
</dbReference>
<keyword evidence="5" id="KW-1185">Reference proteome</keyword>
<dbReference type="AlphaFoldDB" id="A0A2V3Y4E4"/>
<organism evidence="4 5">
    <name type="scientific">Hungatella effluvii</name>
    <dbReference type="NCBI Taxonomy" id="1096246"/>
    <lineage>
        <taxon>Bacteria</taxon>
        <taxon>Bacillati</taxon>
        <taxon>Bacillota</taxon>
        <taxon>Clostridia</taxon>
        <taxon>Lachnospirales</taxon>
        <taxon>Lachnospiraceae</taxon>
        <taxon>Hungatella</taxon>
    </lineage>
</organism>
<dbReference type="EMBL" id="QJKD01000006">
    <property type="protein sequence ID" value="PXX53020.1"/>
    <property type="molecule type" value="Genomic_DNA"/>
</dbReference>
<reference evidence="4 5" key="1">
    <citation type="submission" date="2018-05" db="EMBL/GenBank/DDBJ databases">
        <title>Genomic Encyclopedia of Type Strains, Phase IV (KMG-IV): sequencing the most valuable type-strain genomes for metagenomic binning, comparative biology and taxonomic classification.</title>
        <authorList>
            <person name="Goeker M."/>
        </authorList>
    </citation>
    <scope>NUCLEOTIDE SEQUENCE [LARGE SCALE GENOMIC DNA]</scope>
    <source>
        <strain evidence="4 5">DSM 24995</strain>
    </source>
</reference>
<accession>A0A2V3Y4E4</accession>
<feature type="domain" description="HTH tetR-type" evidence="3">
    <location>
        <begin position="2"/>
        <end position="62"/>
    </location>
</feature>
<feature type="DNA-binding region" description="H-T-H motif" evidence="2">
    <location>
        <begin position="25"/>
        <end position="44"/>
    </location>
</feature>
<dbReference type="GO" id="GO:0003677">
    <property type="term" value="F:DNA binding"/>
    <property type="evidence" value="ECO:0007669"/>
    <property type="project" value="UniProtKB-UniRule"/>
</dbReference>
<evidence type="ECO:0000256" key="1">
    <source>
        <dbReference type="ARBA" id="ARBA00023125"/>
    </source>
</evidence>
<protein>
    <submittedName>
        <fullName evidence="4">TetR family transcriptional regulator</fullName>
    </submittedName>
</protein>
<gene>
    <name evidence="4" type="ORF">DFR60_106139</name>
</gene>
<evidence type="ECO:0000256" key="2">
    <source>
        <dbReference type="PROSITE-ProRule" id="PRU00335"/>
    </source>
</evidence>
<keyword evidence="1 2" id="KW-0238">DNA-binding</keyword>
<dbReference type="GeneID" id="86061895"/>
<evidence type="ECO:0000259" key="3">
    <source>
        <dbReference type="PROSITE" id="PS50977"/>
    </source>
</evidence>
<sequence>MENRLQTIYEAASSLFINKGYMRTQMKDIAKEIGLSTGMLYVYFKGKKDILDFILKCTIDPDFIQQEFQYPIDERFFERLSEEIITVLNESHAKFSEPLSREADGYLFEQMISDAFDTIARYGTDCLVLEKNINDMGVLGDYYQRYRKSFFDNILSYVKIYIHIGEMRAVKYPELTAQQIVETLAWWGMHVQNDAFETQKNIPVSVAKEICMDNLLYAYKK</sequence>
<dbReference type="SUPFAM" id="SSF46689">
    <property type="entry name" value="Homeodomain-like"/>
    <property type="match status" value="1"/>
</dbReference>
<dbReference type="Gene3D" id="1.10.357.10">
    <property type="entry name" value="Tetracycline Repressor, domain 2"/>
    <property type="match status" value="1"/>
</dbReference>
<dbReference type="Proteomes" id="UP000248057">
    <property type="component" value="Unassembled WGS sequence"/>
</dbReference>
<dbReference type="PROSITE" id="PS50977">
    <property type="entry name" value="HTH_TETR_2"/>
    <property type="match status" value="1"/>
</dbReference>
<dbReference type="Pfam" id="PF00440">
    <property type="entry name" value="TetR_N"/>
    <property type="match status" value="1"/>
</dbReference>
<dbReference type="InterPro" id="IPR009057">
    <property type="entry name" value="Homeodomain-like_sf"/>
</dbReference>